<dbReference type="InterPro" id="IPR015943">
    <property type="entry name" value="WD40/YVTN_repeat-like_dom_sf"/>
</dbReference>
<evidence type="ECO:0008006" key="10">
    <source>
        <dbReference type="Google" id="ProtNLM"/>
    </source>
</evidence>
<dbReference type="PANTHER" id="PTHR14344">
    <property type="entry name" value="WD REPEAT PROTEIN"/>
    <property type="match status" value="1"/>
</dbReference>
<evidence type="ECO:0000256" key="4">
    <source>
        <dbReference type="ARBA" id="ARBA00022694"/>
    </source>
</evidence>
<sequence>MLQHAHHRVPVTALAFSEHHLFAGQGPLLKIYNRGDNAVVQSHRVFASHAIHGIVLSGDTAIVWGGPFISVFRLLAFSEAQNVVQPISTAQADDWILDIALCPRAHADVHCLAAALTAHNALLLLDLDVTSSHGVEITHLTYTSRCILYSANICWLSQDHILIASGTVFGEIILWSYHRGHNDLSKSVLHQLICGHEGSIFGVRMLESETTTSGERHASLLASCSDDRTIRLWDISNLSETPLDPQAASDLRSARDTGFGVNVADALPDKTISGNCIAKVWAHASRIWDIRFLPCPSNATSTYLASYGEDASSLLWKFTPPLPGATSSTDEPSPLMQLSKTHAHSGKNIWASAVARNPKGSLTIATGGADGRVVLSEHDTPFAVQTDLFQTWSLNDVLSGAPAELTKTPDKFRGFAFLNEESLVVSTNSGSVFLLHPAQGKKTDTPPDFTCRLISTESTLRGYSVVTSLIRRSVAFLAGIGGTVLILSGKDSPSIHTLTKCQGKTAGLFARELHDPNALESKVYLLVTNIEAKQATLILLERRNQGFENVVEWTLDLPAHFTVTAFLPFHQPGGEQTTPQIALGSRVGGVAIFTLPSTTASVTPVAHDAFLDHVHGVDAITDLAWVPDNSRSGSHGHIFSVGRDGVFAALQMSQHLDNITHLQVTNRISLPAGMVIEGLRVRQDTNEVICWGFQSKQFVVVDMLEEKEVLTVDCGGANRLWKFEPSEDSSSSAFAWIKASNLCLSSHAPMAMSRIDGGGHGREIKAVAVRPSDANSALPHGRVFATGSEDTNIKISVYDKSQNPGQPGNFQCIRTLRKHNTGIQDLQWSSDGRYLFSSGGFEEFFVWRTKSVPLIGMGVFCESACPVESDMPDLRIMSFSAVETGTRSSDQDVSEFTISLVRSDSTVRVYSYTSALDRGEWKTLYTGNYLTSCLTQCLDIRPDDGRTLVTAGTDGHVALWPMGLHADGTNEPQEQDTAVLAWNVRHRVHQSAIHSMLIHWIDDNQDCILITAGDDCGFAITRCTWDADTKGVPKMATLLVPRAHAAAVTSLALLDASSESGKTRLASTGLDQQLKVWDVSLASEKQGIEGVSVRRVQREFTPVADPSNMVVLDRGGQAGKATVMICGVGIDVWRQ</sequence>
<dbReference type="PANTHER" id="PTHR14344:SF3">
    <property type="entry name" value="WD REPEAT-CONTAINING PROTEIN 6"/>
    <property type="match status" value="1"/>
</dbReference>
<dbReference type="PROSITE" id="PS00678">
    <property type="entry name" value="WD_REPEATS_1"/>
    <property type="match status" value="2"/>
</dbReference>
<dbReference type="GeneID" id="95980071"/>
<dbReference type="InterPro" id="IPR001680">
    <property type="entry name" value="WD40_rpt"/>
</dbReference>
<evidence type="ECO:0000256" key="2">
    <source>
        <dbReference type="ARBA" id="ARBA00022490"/>
    </source>
</evidence>
<keyword evidence="4" id="KW-0819">tRNA processing</keyword>
<keyword evidence="3 7" id="KW-0853">WD repeat</keyword>
<name>A0ABR3P6D8_9PEZI</name>
<evidence type="ECO:0000256" key="1">
    <source>
        <dbReference type="ARBA" id="ARBA00004496"/>
    </source>
</evidence>
<proteinExistence type="inferred from homology"/>
<dbReference type="InterPro" id="IPR036322">
    <property type="entry name" value="WD40_repeat_dom_sf"/>
</dbReference>
<protein>
    <recommendedName>
        <fullName evidence="10">WD repeat protein</fullName>
    </recommendedName>
</protein>
<evidence type="ECO:0000313" key="9">
    <source>
        <dbReference type="Proteomes" id="UP001562354"/>
    </source>
</evidence>
<reference evidence="8 9" key="1">
    <citation type="submission" date="2024-07" db="EMBL/GenBank/DDBJ databases">
        <title>Draft sequence of the Neodothiora populina.</title>
        <authorList>
            <person name="Drown D.D."/>
            <person name="Schuette U.S."/>
            <person name="Buechlein A.B."/>
            <person name="Rusch D.R."/>
            <person name="Winton L.W."/>
            <person name="Adams G.A."/>
        </authorList>
    </citation>
    <scope>NUCLEOTIDE SEQUENCE [LARGE SCALE GENOMIC DNA]</scope>
    <source>
        <strain evidence="8 9">CPC 39397</strain>
    </source>
</reference>
<evidence type="ECO:0000256" key="6">
    <source>
        <dbReference type="ARBA" id="ARBA00038255"/>
    </source>
</evidence>
<dbReference type="InterPro" id="IPR051973">
    <property type="entry name" value="tRNA_Anticodon_Mtase-Reg"/>
</dbReference>
<dbReference type="Gene3D" id="2.130.10.10">
    <property type="entry name" value="YVTN repeat-like/Quinoprotein amine dehydrogenase"/>
    <property type="match status" value="4"/>
</dbReference>
<dbReference type="Pfam" id="PF00400">
    <property type="entry name" value="WD40"/>
    <property type="match status" value="3"/>
</dbReference>
<comment type="caution">
    <text evidence="8">The sequence shown here is derived from an EMBL/GenBank/DDBJ whole genome shotgun (WGS) entry which is preliminary data.</text>
</comment>
<dbReference type="SMART" id="SM00320">
    <property type="entry name" value="WD40"/>
    <property type="match status" value="8"/>
</dbReference>
<comment type="subcellular location">
    <subcellularLocation>
        <location evidence="1">Cytoplasm</location>
    </subcellularLocation>
</comment>
<dbReference type="Proteomes" id="UP001562354">
    <property type="component" value="Unassembled WGS sequence"/>
</dbReference>
<comment type="similarity">
    <text evidence="6">Belongs to the WD repeat WDR6 family.</text>
</comment>
<accession>A0ABR3P6D8</accession>
<evidence type="ECO:0000256" key="3">
    <source>
        <dbReference type="ARBA" id="ARBA00022574"/>
    </source>
</evidence>
<evidence type="ECO:0000313" key="8">
    <source>
        <dbReference type="EMBL" id="KAL1297845.1"/>
    </source>
</evidence>
<feature type="repeat" description="WD" evidence="7">
    <location>
        <begin position="219"/>
        <end position="243"/>
    </location>
</feature>
<dbReference type="SUPFAM" id="SSF50978">
    <property type="entry name" value="WD40 repeat-like"/>
    <property type="match status" value="3"/>
</dbReference>
<keyword evidence="9" id="KW-1185">Reference proteome</keyword>
<dbReference type="InterPro" id="IPR019775">
    <property type="entry name" value="WD40_repeat_CS"/>
</dbReference>
<organism evidence="8 9">
    <name type="scientific">Neodothiora populina</name>
    <dbReference type="NCBI Taxonomy" id="2781224"/>
    <lineage>
        <taxon>Eukaryota</taxon>
        <taxon>Fungi</taxon>
        <taxon>Dikarya</taxon>
        <taxon>Ascomycota</taxon>
        <taxon>Pezizomycotina</taxon>
        <taxon>Dothideomycetes</taxon>
        <taxon>Dothideomycetidae</taxon>
        <taxon>Dothideales</taxon>
        <taxon>Dothioraceae</taxon>
        <taxon>Neodothiora</taxon>
    </lineage>
</organism>
<dbReference type="RefSeq" id="XP_069197527.1">
    <property type="nucleotide sequence ID" value="XM_069346319.1"/>
</dbReference>
<keyword evidence="2" id="KW-0963">Cytoplasm</keyword>
<evidence type="ECO:0000256" key="7">
    <source>
        <dbReference type="PROSITE-ProRule" id="PRU00221"/>
    </source>
</evidence>
<dbReference type="EMBL" id="JBFMKM010000014">
    <property type="protein sequence ID" value="KAL1297845.1"/>
    <property type="molecule type" value="Genomic_DNA"/>
</dbReference>
<evidence type="ECO:0000256" key="5">
    <source>
        <dbReference type="ARBA" id="ARBA00022737"/>
    </source>
</evidence>
<keyword evidence="5" id="KW-0677">Repeat</keyword>
<dbReference type="PROSITE" id="PS50082">
    <property type="entry name" value="WD_REPEATS_2"/>
    <property type="match status" value="1"/>
</dbReference>
<gene>
    <name evidence="8" type="ORF">AAFC00_006372</name>
</gene>